<accession>A0A0L6VB46</accession>
<gene>
    <name evidence="2" type="ORF">VP01_2039g2</name>
</gene>
<feature type="transmembrane region" description="Helical" evidence="1">
    <location>
        <begin position="12"/>
        <end position="30"/>
    </location>
</feature>
<evidence type="ECO:0000256" key="1">
    <source>
        <dbReference type="SAM" id="Phobius"/>
    </source>
</evidence>
<dbReference type="Proteomes" id="UP000037035">
    <property type="component" value="Unassembled WGS sequence"/>
</dbReference>
<proteinExistence type="predicted"/>
<keyword evidence="1" id="KW-1133">Transmembrane helix</keyword>
<name>A0A0L6VB46_9BASI</name>
<organism evidence="2 3">
    <name type="scientific">Puccinia sorghi</name>
    <dbReference type="NCBI Taxonomy" id="27349"/>
    <lineage>
        <taxon>Eukaryota</taxon>
        <taxon>Fungi</taxon>
        <taxon>Dikarya</taxon>
        <taxon>Basidiomycota</taxon>
        <taxon>Pucciniomycotina</taxon>
        <taxon>Pucciniomycetes</taxon>
        <taxon>Pucciniales</taxon>
        <taxon>Pucciniaceae</taxon>
        <taxon>Puccinia</taxon>
    </lineage>
</organism>
<sequence length="366" mass="40903">MMANATGSAKILFTRLCILTCLLFCLYAYLPASRSTHTDTCDEYGGPLFHLICNVMQSSLLSLKYLLPIIHCGVVFVSTISNSYYSLCSSLLQLNKFGSCSLFLSFLYMHNSLPHAFFVSVCGLPPLVAHIVSVITCRSCPGQVLCTNYTLPSQLVTFLVCSRSRIDGKSTIESDLLLLICRLLLSICGHLQLCGVDEAILLPFFVSFPYECDLVLTRLQAPKLRRGLMKATLHLICYSAMLVHDYVVPTNRAAGVRSGREDMEQALLRQSELRKLVQHFSGFLPPQKLIHLDTYFIAYVIYSSIQIIRPLQRQHINHPKLNLNEINGPQDQSIVTGQQVTSTNLPGSSQPTLELRIEKRNNLKPS</sequence>
<dbReference type="EMBL" id="LAVV01006881">
    <property type="protein sequence ID" value="KNZ57929.1"/>
    <property type="molecule type" value="Genomic_DNA"/>
</dbReference>
<keyword evidence="1" id="KW-0812">Transmembrane</keyword>
<feature type="transmembrane region" description="Helical" evidence="1">
    <location>
        <begin position="65"/>
        <end position="85"/>
    </location>
</feature>
<dbReference type="AlphaFoldDB" id="A0A0L6VB46"/>
<comment type="caution">
    <text evidence="2">The sequence shown here is derived from an EMBL/GenBank/DDBJ whole genome shotgun (WGS) entry which is preliminary data.</text>
</comment>
<protein>
    <submittedName>
        <fullName evidence="2">Putative signal peptide protein</fullName>
    </submittedName>
</protein>
<evidence type="ECO:0000313" key="3">
    <source>
        <dbReference type="Proteomes" id="UP000037035"/>
    </source>
</evidence>
<dbReference type="VEuPathDB" id="FungiDB:VP01_2039g2"/>
<keyword evidence="1" id="KW-0472">Membrane</keyword>
<reference evidence="2 3" key="1">
    <citation type="submission" date="2015-08" db="EMBL/GenBank/DDBJ databases">
        <title>Next Generation Sequencing and Analysis of the Genome of Puccinia sorghi L Schw, the Causal Agent of Maize Common Rust.</title>
        <authorList>
            <person name="Rochi L."/>
            <person name="Burguener G."/>
            <person name="Darino M."/>
            <person name="Turjanski A."/>
            <person name="Kreff E."/>
            <person name="Dieguez M.J."/>
            <person name="Sacco F."/>
        </authorList>
    </citation>
    <scope>NUCLEOTIDE SEQUENCE [LARGE SCALE GENOMIC DNA]</scope>
    <source>
        <strain evidence="2 3">RO10H11247</strain>
    </source>
</reference>
<evidence type="ECO:0000313" key="2">
    <source>
        <dbReference type="EMBL" id="KNZ57929.1"/>
    </source>
</evidence>
<keyword evidence="3" id="KW-1185">Reference proteome</keyword>